<dbReference type="NCBIfam" id="TIGR02051">
    <property type="entry name" value="MerR"/>
    <property type="match status" value="1"/>
</dbReference>
<dbReference type="GO" id="GO:0003677">
    <property type="term" value="F:DNA binding"/>
    <property type="evidence" value="ECO:0007669"/>
    <property type="project" value="UniProtKB-KW"/>
</dbReference>
<evidence type="ECO:0000256" key="6">
    <source>
        <dbReference type="ARBA" id="ARBA00023015"/>
    </source>
</evidence>
<evidence type="ECO:0000256" key="1">
    <source>
        <dbReference type="ARBA" id="ARBA00017146"/>
    </source>
</evidence>
<dbReference type="PRINTS" id="PR00040">
    <property type="entry name" value="HTHMERR"/>
</dbReference>
<keyword evidence="8" id="KW-0010">Activator</keyword>
<keyword evidence="2" id="KW-0475">Mercuric resistance</keyword>
<evidence type="ECO:0000256" key="8">
    <source>
        <dbReference type="ARBA" id="ARBA00023159"/>
    </source>
</evidence>
<reference evidence="12 13" key="1">
    <citation type="submission" date="2020-08" db="EMBL/GenBank/DDBJ databases">
        <title>Genomic Encyclopedia of Type Strains, Phase IV (KMG-IV): sequencing the most valuable type-strain genomes for metagenomic binning, comparative biology and taxonomic classification.</title>
        <authorList>
            <person name="Goeker M."/>
        </authorList>
    </citation>
    <scope>NUCLEOTIDE SEQUENCE [LARGE SCALE GENOMIC DNA]</scope>
    <source>
        <strain evidence="12 13">DSM 23240</strain>
    </source>
</reference>
<dbReference type="SMART" id="SM00422">
    <property type="entry name" value="HTH_MERR"/>
    <property type="match status" value="1"/>
</dbReference>
<name>A0A840RMF8_9BURK</name>
<dbReference type="SUPFAM" id="SSF46955">
    <property type="entry name" value="Putative DNA-binding domain"/>
    <property type="match status" value="1"/>
</dbReference>
<evidence type="ECO:0000256" key="4">
    <source>
        <dbReference type="ARBA" id="ARBA00022723"/>
    </source>
</evidence>
<organism evidence="12 13">
    <name type="scientific">Glaciimonas immobilis</name>
    <dbReference type="NCBI Taxonomy" id="728004"/>
    <lineage>
        <taxon>Bacteria</taxon>
        <taxon>Pseudomonadati</taxon>
        <taxon>Pseudomonadota</taxon>
        <taxon>Betaproteobacteria</taxon>
        <taxon>Burkholderiales</taxon>
        <taxon>Oxalobacteraceae</taxon>
        <taxon>Glaciimonas</taxon>
    </lineage>
</organism>
<keyword evidence="4" id="KW-0479">Metal-binding</keyword>
<evidence type="ECO:0000256" key="5">
    <source>
        <dbReference type="ARBA" id="ARBA00022914"/>
    </source>
</evidence>
<dbReference type="PROSITE" id="PS50937">
    <property type="entry name" value="HTH_MERR_2"/>
    <property type="match status" value="1"/>
</dbReference>
<dbReference type="EMBL" id="JACHHQ010000001">
    <property type="protein sequence ID" value="MBB5198943.1"/>
    <property type="molecule type" value="Genomic_DNA"/>
</dbReference>
<evidence type="ECO:0000313" key="13">
    <source>
        <dbReference type="Proteomes" id="UP000571084"/>
    </source>
</evidence>
<keyword evidence="9" id="KW-0804">Transcription</keyword>
<evidence type="ECO:0000256" key="9">
    <source>
        <dbReference type="ARBA" id="ARBA00023163"/>
    </source>
</evidence>
<feature type="domain" description="HTH merR-type" evidence="11">
    <location>
        <begin position="4"/>
        <end position="73"/>
    </location>
</feature>
<evidence type="ECO:0000259" key="11">
    <source>
        <dbReference type="PROSITE" id="PS50937"/>
    </source>
</evidence>
<accession>A0A840RMF8</accession>
<keyword evidence="13" id="KW-1185">Reference proteome</keyword>
<evidence type="ECO:0000256" key="3">
    <source>
        <dbReference type="ARBA" id="ARBA00022491"/>
    </source>
</evidence>
<keyword evidence="3" id="KW-0678">Repressor</keyword>
<dbReference type="PANTHER" id="PTHR30204:SF69">
    <property type="entry name" value="MERR-FAMILY TRANSCRIPTIONAL REGULATOR"/>
    <property type="match status" value="1"/>
</dbReference>
<dbReference type="InterPro" id="IPR009061">
    <property type="entry name" value="DNA-bd_dom_put_sf"/>
</dbReference>
<dbReference type="GO" id="GO:0046689">
    <property type="term" value="P:response to mercury ion"/>
    <property type="evidence" value="ECO:0007669"/>
    <property type="project" value="UniProtKB-KW"/>
</dbReference>
<dbReference type="InterPro" id="IPR047057">
    <property type="entry name" value="MerR_fam"/>
</dbReference>
<dbReference type="Proteomes" id="UP000571084">
    <property type="component" value="Unassembled WGS sequence"/>
</dbReference>
<dbReference type="InterPro" id="IPR000551">
    <property type="entry name" value="MerR-type_HTH_dom"/>
</dbReference>
<dbReference type="InterPro" id="IPR011794">
    <property type="entry name" value="MerR"/>
</dbReference>
<comment type="caution">
    <text evidence="12">The sequence shown here is derived from an EMBL/GenBank/DDBJ whole genome shotgun (WGS) entry which is preliminary data.</text>
</comment>
<evidence type="ECO:0000313" key="12">
    <source>
        <dbReference type="EMBL" id="MBB5198943.1"/>
    </source>
</evidence>
<evidence type="ECO:0000256" key="7">
    <source>
        <dbReference type="ARBA" id="ARBA00023125"/>
    </source>
</evidence>
<dbReference type="PANTHER" id="PTHR30204">
    <property type="entry name" value="REDOX-CYCLING DRUG-SENSING TRANSCRIPTIONAL ACTIVATOR SOXR"/>
    <property type="match status" value="1"/>
</dbReference>
<dbReference type="Gene3D" id="1.10.1660.10">
    <property type="match status" value="1"/>
</dbReference>
<dbReference type="PROSITE" id="PS00552">
    <property type="entry name" value="HTH_MERR_1"/>
    <property type="match status" value="1"/>
</dbReference>
<dbReference type="GO" id="GO:0045340">
    <property type="term" value="F:mercury ion binding"/>
    <property type="evidence" value="ECO:0007669"/>
    <property type="project" value="InterPro"/>
</dbReference>
<sequence length="135" mass="15240">MDEKLTIGKVAAAADVNVETIRFYQRRGILVEPPKKLRGLRYYDEAAIERVRFIKRAQTLGFTLDEVSALLALQKTNACAKTHDAAERKLKIVEDRIRDLERIRITLKGLIGQCKEGATDVSCPIIESLLHSKHP</sequence>
<dbReference type="GO" id="GO:0003700">
    <property type="term" value="F:DNA-binding transcription factor activity"/>
    <property type="evidence" value="ECO:0007669"/>
    <property type="project" value="InterPro"/>
</dbReference>
<dbReference type="CDD" id="cd04783">
    <property type="entry name" value="HTH_MerR1"/>
    <property type="match status" value="1"/>
</dbReference>
<gene>
    <name evidence="12" type="ORF">HNR39_000753</name>
</gene>
<dbReference type="RefSeq" id="WP_168053240.1">
    <property type="nucleotide sequence ID" value="NZ_JAAOZT010000002.1"/>
</dbReference>
<keyword evidence="6" id="KW-0805">Transcription regulation</keyword>
<dbReference type="AlphaFoldDB" id="A0A840RMF8"/>
<proteinExistence type="predicted"/>
<evidence type="ECO:0000256" key="2">
    <source>
        <dbReference type="ARBA" id="ARBA00022466"/>
    </source>
</evidence>
<evidence type="ECO:0000256" key="10">
    <source>
        <dbReference type="ARBA" id="ARBA00024874"/>
    </source>
</evidence>
<comment type="function">
    <text evidence="10">Mediates the mercuric-dependent induction of mercury resistance operon. In the absence of mercury MerR represses transcription by binding tightly to the mer operator region; when mercury is present the dimeric complex binds a single ion and becomes a potent transcriptional activator, while remaining bound to the mer site.</text>
</comment>
<keyword evidence="7" id="KW-0238">DNA-binding</keyword>
<protein>
    <recommendedName>
        <fullName evidence="1">Mercuric resistance operon regulatory protein</fullName>
    </recommendedName>
</protein>
<keyword evidence="5" id="KW-0476">Mercury</keyword>
<dbReference type="Pfam" id="PF13411">
    <property type="entry name" value="MerR_1"/>
    <property type="match status" value="1"/>
</dbReference>